<dbReference type="Proteomes" id="UP001066276">
    <property type="component" value="Chromosome 8"/>
</dbReference>
<accession>A0AAV7NGM6</accession>
<evidence type="ECO:0000313" key="3">
    <source>
        <dbReference type="Proteomes" id="UP001066276"/>
    </source>
</evidence>
<dbReference type="PANTHER" id="PTHR23098">
    <property type="entry name" value="AGAP001331-PA-RELATED"/>
    <property type="match status" value="1"/>
</dbReference>
<dbReference type="GO" id="GO:0005634">
    <property type="term" value="C:nucleus"/>
    <property type="evidence" value="ECO:0007669"/>
    <property type="project" value="TreeGrafter"/>
</dbReference>
<dbReference type="PANTHER" id="PTHR23098:SF16">
    <property type="entry name" value="REGULATORY PROTEIN ZESTE"/>
    <property type="match status" value="1"/>
</dbReference>
<comment type="caution">
    <text evidence="2">The sequence shown here is derived from an EMBL/GenBank/DDBJ whole genome shotgun (WGS) entry which is preliminary data.</text>
</comment>
<dbReference type="Pfam" id="PF13873">
    <property type="entry name" value="Myb_DNA-bind_5"/>
    <property type="match status" value="1"/>
</dbReference>
<proteinExistence type="predicted"/>
<dbReference type="AlphaFoldDB" id="A0AAV7NGM6"/>
<evidence type="ECO:0000313" key="2">
    <source>
        <dbReference type="EMBL" id="KAJ1115298.1"/>
    </source>
</evidence>
<protein>
    <recommendedName>
        <fullName evidence="1">Myb/SANT-like DNA-binding domain-containing protein</fullName>
    </recommendedName>
</protein>
<sequence>MSVPDTQKKIIWQQIQEKINAIGVSHRTLEEIRKRWYDIRSGTKEKVAERLREVRGTGGGPSTVPPPIAMEAMVEQTLEPEAVIGMGEVDSPAPGTSKSEYLEICCDTHKCSIHTLPVHSSRHHQTSSVPV</sequence>
<evidence type="ECO:0000259" key="1">
    <source>
        <dbReference type="Pfam" id="PF13873"/>
    </source>
</evidence>
<feature type="domain" description="Myb/SANT-like DNA-binding" evidence="1">
    <location>
        <begin position="4"/>
        <end position="48"/>
    </location>
</feature>
<dbReference type="InterPro" id="IPR028002">
    <property type="entry name" value="Myb_DNA-bind_5"/>
</dbReference>
<dbReference type="EMBL" id="JANPWB010000012">
    <property type="protein sequence ID" value="KAJ1115298.1"/>
    <property type="molecule type" value="Genomic_DNA"/>
</dbReference>
<reference evidence="2" key="1">
    <citation type="journal article" date="2022" name="bioRxiv">
        <title>Sequencing and chromosome-scale assembly of the giantPleurodeles waltlgenome.</title>
        <authorList>
            <person name="Brown T."/>
            <person name="Elewa A."/>
            <person name="Iarovenko S."/>
            <person name="Subramanian E."/>
            <person name="Araus A.J."/>
            <person name="Petzold A."/>
            <person name="Susuki M."/>
            <person name="Suzuki K.-i.T."/>
            <person name="Hayashi T."/>
            <person name="Toyoda A."/>
            <person name="Oliveira C."/>
            <person name="Osipova E."/>
            <person name="Leigh N.D."/>
            <person name="Simon A."/>
            <person name="Yun M.H."/>
        </authorList>
    </citation>
    <scope>NUCLEOTIDE SEQUENCE</scope>
    <source>
        <strain evidence="2">20211129_DDA</strain>
        <tissue evidence="2">Liver</tissue>
    </source>
</reference>
<name>A0AAV7NGM6_PLEWA</name>
<organism evidence="2 3">
    <name type="scientific">Pleurodeles waltl</name>
    <name type="common">Iberian ribbed newt</name>
    <dbReference type="NCBI Taxonomy" id="8319"/>
    <lineage>
        <taxon>Eukaryota</taxon>
        <taxon>Metazoa</taxon>
        <taxon>Chordata</taxon>
        <taxon>Craniata</taxon>
        <taxon>Vertebrata</taxon>
        <taxon>Euteleostomi</taxon>
        <taxon>Amphibia</taxon>
        <taxon>Batrachia</taxon>
        <taxon>Caudata</taxon>
        <taxon>Salamandroidea</taxon>
        <taxon>Salamandridae</taxon>
        <taxon>Pleurodelinae</taxon>
        <taxon>Pleurodeles</taxon>
    </lineage>
</organism>
<gene>
    <name evidence="2" type="ORF">NDU88_003524</name>
</gene>
<keyword evidence="3" id="KW-1185">Reference proteome</keyword>